<dbReference type="InterPro" id="IPR036412">
    <property type="entry name" value="HAD-like_sf"/>
</dbReference>
<proteinExistence type="predicted"/>
<dbReference type="Gene3D" id="3.40.50.1000">
    <property type="entry name" value="HAD superfamily/HAD-like"/>
    <property type="match status" value="1"/>
</dbReference>
<evidence type="ECO:0000313" key="1">
    <source>
        <dbReference type="EMBL" id="TAA75339.1"/>
    </source>
</evidence>
<dbReference type="Gene3D" id="3.90.1070.10">
    <property type="match status" value="1"/>
</dbReference>
<accession>A0A521G2T6</accession>
<comment type="caution">
    <text evidence="1">The sequence shown here is derived from an EMBL/GenBank/DDBJ whole genome shotgun (WGS) entry which is preliminary data.</text>
</comment>
<dbReference type="InterPro" id="IPR023214">
    <property type="entry name" value="HAD_sf"/>
</dbReference>
<dbReference type="Proteomes" id="UP000316238">
    <property type="component" value="Unassembled WGS sequence"/>
</dbReference>
<sequence>MDIRKGHPDKAVVVDLDGTLLHYEPESYIIKGRSRDCYLSGKTVELLAEISQRLPTFIATGRNAFSVEKITNQLTKVHFAGFVLENGFIVKTDISSTNQHKRKWRFADKVPVDWEPILGYESSVGFILPNRYENPAALVQQLLKETQENGYVCHQHPKIFIYPQMPDKMLGLAQFNVEPYISLGNDLNDMQLLQKSTHSVTLSTACPEIQEIVKGKNGYCSPFTAHAAAEDMLRWAYAKLADHHS</sequence>
<dbReference type="Pfam" id="PF08282">
    <property type="entry name" value="Hydrolase_3"/>
    <property type="match status" value="1"/>
</dbReference>
<evidence type="ECO:0000313" key="2">
    <source>
        <dbReference type="Proteomes" id="UP000316238"/>
    </source>
</evidence>
<organism evidence="1 2">
    <name type="scientific">Candidatus Electronema aureum</name>
    <dbReference type="NCBI Taxonomy" id="2005002"/>
    <lineage>
        <taxon>Bacteria</taxon>
        <taxon>Pseudomonadati</taxon>
        <taxon>Thermodesulfobacteriota</taxon>
        <taxon>Desulfobulbia</taxon>
        <taxon>Desulfobulbales</taxon>
        <taxon>Desulfobulbaceae</taxon>
        <taxon>Candidatus Electronema</taxon>
    </lineage>
</organism>
<dbReference type="EMBL" id="NQJD01000008">
    <property type="protein sequence ID" value="TAA75339.1"/>
    <property type="molecule type" value="Genomic_DNA"/>
</dbReference>
<gene>
    <name evidence="1" type="ORF">CDV28_10878</name>
</gene>
<protein>
    <submittedName>
        <fullName evidence="1">Hydroxymethylpyrimidine pyrophosphatase</fullName>
    </submittedName>
</protein>
<name>A0A521G2T6_9BACT</name>
<keyword evidence="2" id="KW-1185">Reference proteome</keyword>
<reference evidence="1" key="1">
    <citation type="submission" date="2017-07" db="EMBL/GenBank/DDBJ databases">
        <title>The cable genome - Insights into the physiology and evolution of filamentous bacteria capable of sulfide oxidation via long distance electron transfer.</title>
        <authorList>
            <person name="Thorup C."/>
            <person name="Bjerg J.T."/>
            <person name="Schreiber L."/>
            <person name="Nielsen L.P."/>
            <person name="Kjeldsen K.U."/>
            <person name="Boesen T."/>
            <person name="Boggild A."/>
            <person name="Meysman F."/>
            <person name="Geelhoed J."/>
            <person name="Schramm A."/>
        </authorList>
    </citation>
    <scope>NUCLEOTIDE SEQUENCE [LARGE SCALE GENOMIC DNA]</scope>
    <source>
        <strain evidence="1">GS</strain>
    </source>
</reference>
<dbReference type="AlphaFoldDB" id="A0A521G2T6"/>
<dbReference type="SUPFAM" id="SSF56784">
    <property type="entry name" value="HAD-like"/>
    <property type="match status" value="1"/>
</dbReference>